<keyword evidence="1" id="KW-0378">Hydrolase</keyword>
<keyword evidence="1" id="KW-0234">DNA repair</keyword>
<comment type="cofactor">
    <cofactor evidence="1">
        <name>Mg(2+)</name>
        <dbReference type="ChEBI" id="CHEBI:18420"/>
    </cofactor>
</comment>
<evidence type="ECO:0000259" key="3">
    <source>
        <dbReference type="Pfam" id="PF05970"/>
    </source>
</evidence>
<dbReference type="GO" id="GO:0043139">
    <property type="term" value="F:5'-3' DNA helicase activity"/>
    <property type="evidence" value="ECO:0007669"/>
    <property type="project" value="UniProtKB-EC"/>
</dbReference>
<keyword evidence="5" id="KW-1185">Reference proteome</keyword>
<keyword evidence="1" id="KW-0347">Helicase</keyword>
<dbReference type="GO" id="GO:0016887">
    <property type="term" value="F:ATP hydrolysis activity"/>
    <property type="evidence" value="ECO:0007669"/>
    <property type="project" value="RHEA"/>
</dbReference>
<dbReference type="Gene3D" id="3.40.50.300">
    <property type="entry name" value="P-loop containing nucleotide triphosphate hydrolases"/>
    <property type="match status" value="1"/>
</dbReference>
<proteinExistence type="inferred from homology"/>
<feature type="compositionally biased region" description="Low complexity" evidence="2">
    <location>
        <begin position="257"/>
        <end position="279"/>
    </location>
</feature>
<accession>A0A1X6PGX5</accession>
<dbReference type="SUPFAM" id="SSF52540">
    <property type="entry name" value="P-loop containing nucleoside triphosphate hydrolases"/>
    <property type="match status" value="2"/>
</dbReference>
<dbReference type="Proteomes" id="UP000218209">
    <property type="component" value="Unassembled WGS sequence"/>
</dbReference>
<protein>
    <recommendedName>
        <fullName evidence="1">ATP-dependent DNA helicase</fullName>
        <ecNumber evidence="1">5.6.2.3</ecNumber>
    </recommendedName>
</protein>
<keyword evidence="1" id="KW-0547">Nucleotide-binding</keyword>
<evidence type="ECO:0000256" key="2">
    <source>
        <dbReference type="SAM" id="MobiDB-lite"/>
    </source>
</evidence>
<gene>
    <name evidence="4" type="ORF">BU14_0068s0038</name>
</gene>
<dbReference type="GO" id="GO:0000723">
    <property type="term" value="P:telomere maintenance"/>
    <property type="evidence" value="ECO:0007669"/>
    <property type="project" value="InterPro"/>
</dbReference>
<dbReference type="InterPro" id="IPR010285">
    <property type="entry name" value="DNA_helicase_pif1-like_DEAD"/>
</dbReference>
<feature type="compositionally biased region" description="Low complexity" evidence="2">
    <location>
        <begin position="364"/>
        <end position="377"/>
    </location>
</feature>
<comment type="catalytic activity">
    <reaction evidence="1">
        <text>ATP + H2O = ADP + phosphate + H(+)</text>
        <dbReference type="Rhea" id="RHEA:13065"/>
        <dbReference type="ChEBI" id="CHEBI:15377"/>
        <dbReference type="ChEBI" id="CHEBI:15378"/>
        <dbReference type="ChEBI" id="CHEBI:30616"/>
        <dbReference type="ChEBI" id="CHEBI:43474"/>
        <dbReference type="ChEBI" id="CHEBI:456216"/>
        <dbReference type="EC" id="5.6.2.3"/>
    </reaction>
</comment>
<dbReference type="EC" id="5.6.2.3" evidence="1"/>
<reference evidence="4 5" key="1">
    <citation type="submission" date="2017-03" db="EMBL/GenBank/DDBJ databases">
        <title>WGS assembly of Porphyra umbilicalis.</title>
        <authorList>
            <person name="Brawley S.H."/>
            <person name="Blouin N.A."/>
            <person name="Ficko-Blean E."/>
            <person name="Wheeler G.L."/>
            <person name="Lohr M."/>
            <person name="Goodson H.V."/>
            <person name="Jenkins J.W."/>
            <person name="Blaby-Haas C.E."/>
            <person name="Helliwell K.E."/>
            <person name="Chan C."/>
            <person name="Marriage T."/>
            <person name="Bhattacharya D."/>
            <person name="Klein A.S."/>
            <person name="Badis Y."/>
            <person name="Brodie J."/>
            <person name="Cao Y."/>
            <person name="Collen J."/>
            <person name="Dittami S.M."/>
            <person name="Gachon C.M."/>
            <person name="Green B.R."/>
            <person name="Karpowicz S."/>
            <person name="Kim J.W."/>
            <person name="Kudahl U."/>
            <person name="Lin S."/>
            <person name="Michel G."/>
            <person name="Mittag M."/>
            <person name="Olson B.J."/>
            <person name="Pangilinan J."/>
            <person name="Peng Y."/>
            <person name="Qiu H."/>
            <person name="Shu S."/>
            <person name="Singer J.T."/>
            <person name="Smith A.G."/>
            <person name="Sprecher B.N."/>
            <person name="Wagner V."/>
            <person name="Wang W."/>
            <person name="Wang Z.-Y."/>
            <person name="Yan J."/>
            <person name="Yarish C."/>
            <person name="Zoeuner-Riek S."/>
            <person name="Zhuang Y."/>
            <person name="Zou Y."/>
            <person name="Lindquist E.A."/>
            <person name="Grimwood J."/>
            <person name="Barry K."/>
            <person name="Rokhsar D.S."/>
            <person name="Schmutz J."/>
            <person name="Stiller J.W."/>
            <person name="Grossman A.R."/>
            <person name="Prochnik S.E."/>
        </authorList>
    </citation>
    <scope>NUCLEOTIDE SEQUENCE [LARGE SCALE GENOMIC DNA]</scope>
    <source>
        <strain evidence="4">4086291</strain>
    </source>
</reference>
<keyword evidence="1" id="KW-0233">DNA recombination</keyword>
<dbReference type="Pfam" id="PF05970">
    <property type="entry name" value="PIF1"/>
    <property type="match status" value="1"/>
</dbReference>
<name>A0A1X6PGX5_PORUM</name>
<dbReference type="GO" id="GO:0006310">
    <property type="term" value="P:DNA recombination"/>
    <property type="evidence" value="ECO:0007669"/>
    <property type="project" value="UniProtKB-KW"/>
</dbReference>
<dbReference type="PANTHER" id="PTHR47642:SF5">
    <property type="entry name" value="ATP-DEPENDENT DNA HELICASE"/>
    <property type="match status" value="1"/>
</dbReference>
<dbReference type="OrthoDB" id="432234at2759"/>
<sequence>MAHRVAVERVAGDEVRPMPFVALRSGTGGIIARASDSIDLARLMIEWTQLGRDAAIICTFEHHGAASSWLTAAQPPLPTWAARTCVATGDADVINVDVEPDAAPVFALLSQAGGQLVANTNSSRVPQLVNTVKALNGEVAVVRMLLSVDEAESWLLSPSLPAWLLAPVPAAPAAKTLGRGVELGTAAADGVIELSDDEGLVGDKAAATESSFRRAAQALPPRPSVKRTILSMGSLQDSMLLPVAFQRHPVTGMVVRGTSAGRASGSSCSSSATGASLLTPPSPLPSTPSVASRTPARCQFSGTAQSSRRTGRDGATRNAGRLLGTTAAARSSTAMGTPAPMRSGASAATRSLSFSSGRRATPRGGQSSGSASLLVAGSGNGSPMAPRPPPQTCTPVHSSVSPSNGRPAKKLRLAEALPFDMRRLARSILRRKKGLFVTGGGGVGKTRLLRQCADEHSLAEGGSHVGLQVVAPTGVAAAVAGGVTLHAYLRQPAGCFNESLTEGEDAARIYRAMDASTKRRLADTSLLLVDEVSMVSSRMFTLLAYAVDMAHTSFNKDAVWRMVAFGDFFQLPPVRGDEDNFDTSGMYAFKSLHWARLFSGEQLQLRYVWRQEDKKFVDMLSRLRVGDVSNDLVDFLETRSKVYHSRLAAGGLTDLDVTHIFPHRHRVNAHNHVCVTTMELVNGCAREVFMASDYPIGVNMTKEQVTTQLDAALMAPEKLELCVGARVAACATVVDGDVEVPNGTVGTVVRLKVVGAHVSSDKATKVPIVRFDTVRGPVTVVVKHVDMKLQSVARDGAYASRYQIPLVLAWAVTVHRCQGLSMDAAVMDLAPCFVDGMVYVALSRVRSMEGVHILSYSRGRVQADQRVASFYDSQRDLDDEFLDCVDISWS</sequence>
<feature type="region of interest" description="Disordered" evidence="2">
    <location>
        <begin position="257"/>
        <end position="409"/>
    </location>
</feature>
<keyword evidence="1" id="KW-0067">ATP-binding</keyword>
<feature type="compositionally biased region" description="Polar residues" evidence="2">
    <location>
        <begin position="393"/>
        <end position="404"/>
    </location>
</feature>
<evidence type="ECO:0000313" key="5">
    <source>
        <dbReference type="Proteomes" id="UP000218209"/>
    </source>
</evidence>
<evidence type="ECO:0000313" key="4">
    <source>
        <dbReference type="EMBL" id="OSX79943.1"/>
    </source>
</evidence>
<dbReference type="InterPro" id="IPR027417">
    <property type="entry name" value="P-loop_NTPase"/>
</dbReference>
<dbReference type="EMBL" id="KV918784">
    <property type="protein sequence ID" value="OSX79943.1"/>
    <property type="molecule type" value="Genomic_DNA"/>
</dbReference>
<dbReference type="PANTHER" id="PTHR47642">
    <property type="entry name" value="ATP-DEPENDENT DNA HELICASE"/>
    <property type="match status" value="1"/>
</dbReference>
<dbReference type="CDD" id="cd18809">
    <property type="entry name" value="SF1_C_RecD"/>
    <property type="match status" value="1"/>
</dbReference>
<dbReference type="GO" id="GO:0006281">
    <property type="term" value="P:DNA repair"/>
    <property type="evidence" value="ECO:0007669"/>
    <property type="project" value="UniProtKB-KW"/>
</dbReference>
<feature type="compositionally biased region" description="Polar residues" evidence="2">
    <location>
        <begin position="346"/>
        <end position="358"/>
    </location>
</feature>
<keyword evidence="1" id="KW-0227">DNA damage</keyword>
<dbReference type="AlphaFoldDB" id="A0A1X6PGX5"/>
<comment type="similarity">
    <text evidence="1">Belongs to the helicase family.</text>
</comment>
<dbReference type="GO" id="GO:0005524">
    <property type="term" value="F:ATP binding"/>
    <property type="evidence" value="ECO:0007669"/>
    <property type="project" value="UniProtKB-KW"/>
</dbReference>
<feature type="domain" description="DNA helicase Pif1-like DEAD-box helicase" evidence="3">
    <location>
        <begin position="431"/>
        <end position="629"/>
    </location>
</feature>
<dbReference type="InterPro" id="IPR051055">
    <property type="entry name" value="PIF1_helicase"/>
</dbReference>
<evidence type="ECO:0000256" key="1">
    <source>
        <dbReference type="RuleBase" id="RU363044"/>
    </source>
</evidence>
<organism evidence="4 5">
    <name type="scientific">Porphyra umbilicalis</name>
    <name type="common">Purple laver</name>
    <name type="synonym">Red alga</name>
    <dbReference type="NCBI Taxonomy" id="2786"/>
    <lineage>
        <taxon>Eukaryota</taxon>
        <taxon>Rhodophyta</taxon>
        <taxon>Bangiophyceae</taxon>
        <taxon>Bangiales</taxon>
        <taxon>Bangiaceae</taxon>
        <taxon>Porphyra</taxon>
    </lineage>
</organism>